<comment type="catalytic activity">
    <reaction evidence="11">
        <text>a 5,6-dihydrouridine in tRNA + NAD(+) = a uridine in tRNA + NADH + H(+)</text>
        <dbReference type="Rhea" id="RHEA:54452"/>
        <dbReference type="Rhea" id="RHEA-COMP:13339"/>
        <dbReference type="Rhea" id="RHEA-COMP:13887"/>
        <dbReference type="ChEBI" id="CHEBI:15378"/>
        <dbReference type="ChEBI" id="CHEBI:57540"/>
        <dbReference type="ChEBI" id="CHEBI:57945"/>
        <dbReference type="ChEBI" id="CHEBI:65315"/>
        <dbReference type="ChEBI" id="CHEBI:74443"/>
    </reaction>
</comment>
<evidence type="ECO:0000256" key="10">
    <source>
        <dbReference type="ARBA" id="ARBA00048205"/>
    </source>
</evidence>
<evidence type="ECO:0000313" key="16">
    <source>
        <dbReference type="EMBL" id="KRT17604.1"/>
    </source>
</evidence>
<keyword evidence="7" id="KW-0521">NADP</keyword>
<dbReference type="PANTHER" id="PTHR45846">
    <property type="entry name" value="TRNA-DIHYDROURIDINE(47) SYNTHASE [NAD(P)(+)]-LIKE"/>
    <property type="match status" value="1"/>
</dbReference>
<evidence type="ECO:0000256" key="6">
    <source>
        <dbReference type="ARBA" id="ARBA00022694"/>
    </source>
</evidence>
<evidence type="ECO:0000259" key="15">
    <source>
        <dbReference type="Pfam" id="PF01207"/>
    </source>
</evidence>
<gene>
    <name evidence="16" type="ORF">ASU31_03415</name>
</gene>
<dbReference type="PIRSF" id="PIRSF006621">
    <property type="entry name" value="Dus"/>
    <property type="match status" value="1"/>
</dbReference>
<evidence type="ECO:0000313" key="17">
    <source>
        <dbReference type="Proteomes" id="UP000051950"/>
    </source>
</evidence>
<dbReference type="EC" id="1.3.1.-" evidence="12"/>
<name>A0A0T5VVL9_9SPHI</name>
<evidence type="ECO:0000256" key="12">
    <source>
        <dbReference type="PIRNR" id="PIRNR006621"/>
    </source>
</evidence>
<dbReference type="InterPro" id="IPR024036">
    <property type="entry name" value="tRNA-dHydroUridine_Synthase_C"/>
</dbReference>
<dbReference type="Gene3D" id="1.10.1200.80">
    <property type="entry name" value="Putative flavin oxidoreducatase, domain 2"/>
    <property type="match status" value="1"/>
</dbReference>
<keyword evidence="9 12" id="KW-0560">Oxidoreductase</keyword>
<evidence type="ECO:0000256" key="3">
    <source>
        <dbReference type="ARBA" id="ARBA00022555"/>
    </source>
</evidence>
<accession>A0A0T5VVL9</accession>
<dbReference type="InterPro" id="IPR001269">
    <property type="entry name" value="DUS_fam"/>
</dbReference>
<dbReference type="GO" id="GO:0050660">
    <property type="term" value="F:flavin adenine dinucleotide binding"/>
    <property type="evidence" value="ECO:0007669"/>
    <property type="project" value="InterPro"/>
</dbReference>
<feature type="binding site" evidence="14">
    <location>
        <begin position="229"/>
        <end position="230"/>
    </location>
    <ligand>
        <name>FMN</name>
        <dbReference type="ChEBI" id="CHEBI:58210"/>
    </ligand>
</feature>
<dbReference type="Pfam" id="PF01207">
    <property type="entry name" value="Dus"/>
    <property type="match status" value="1"/>
</dbReference>
<comment type="catalytic activity">
    <reaction evidence="10">
        <text>a 5,6-dihydrouridine in tRNA + NADP(+) = a uridine in tRNA + NADPH + H(+)</text>
        <dbReference type="Rhea" id="RHEA:23624"/>
        <dbReference type="Rhea" id="RHEA-COMP:13339"/>
        <dbReference type="Rhea" id="RHEA-COMP:13887"/>
        <dbReference type="ChEBI" id="CHEBI:15378"/>
        <dbReference type="ChEBI" id="CHEBI:57783"/>
        <dbReference type="ChEBI" id="CHEBI:58349"/>
        <dbReference type="ChEBI" id="CHEBI:65315"/>
        <dbReference type="ChEBI" id="CHEBI:74443"/>
    </reaction>
</comment>
<feature type="binding site" evidence="14">
    <location>
        <position position="142"/>
    </location>
    <ligand>
        <name>FMN</name>
        <dbReference type="ChEBI" id="CHEBI:58210"/>
    </ligand>
</feature>
<dbReference type="OrthoDB" id="9764501at2"/>
<comment type="caution">
    <text evidence="16">The sequence shown here is derived from an EMBL/GenBank/DDBJ whole genome shotgun (WGS) entry which is preliminary data.</text>
</comment>
<evidence type="ECO:0000256" key="14">
    <source>
        <dbReference type="PIRSR" id="PIRSR006621-2"/>
    </source>
</evidence>
<dbReference type="CDD" id="cd02801">
    <property type="entry name" value="DUS_like_FMN"/>
    <property type="match status" value="1"/>
</dbReference>
<evidence type="ECO:0000256" key="5">
    <source>
        <dbReference type="ARBA" id="ARBA00022643"/>
    </source>
</evidence>
<proteinExistence type="inferred from homology"/>
<dbReference type="Proteomes" id="UP000051950">
    <property type="component" value="Unassembled WGS sequence"/>
</dbReference>
<evidence type="ECO:0000256" key="11">
    <source>
        <dbReference type="ARBA" id="ARBA00048802"/>
    </source>
</evidence>
<organism evidence="16 17">
    <name type="scientific">Pedobacter ginsenosidimutans</name>
    <dbReference type="NCBI Taxonomy" id="687842"/>
    <lineage>
        <taxon>Bacteria</taxon>
        <taxon>Pseudomonadati</taxon>
        <taxon>Bacteroidota</taxon>
        <taxon>Sphingobacteriia</taxon>
        <taxon>Sphingobacteriales</taxon>
        <taxon>Sphingobacteriaceae</taxon>
        <taxon>Pedobacter</taxon>
    </lineage>
</organism>
<feature type="binding site" evidence="14">
    <location>
        <position position="172"/>
    </location>
    <ligand>
        <name>FMN</name>
        <dbReference type="ChEBI" id="CHEBI:58210"/>
    </ligand>
</feature>
<dbReference type="PANTHER" id="PTHR45846:SF1">
    <property type="entry name" value="TRNA-DIHYDROURIDINE(47) SYNTHASE [NAD(P)(+)]-LIKE"/>
    <property type="match status" value="1"/>
</dbReference>
<keyword evidence="14" id="KW-0547">Nucleotide-binding</keyword>
<sequence length="335" mass="37965">MSVKIGNIDLGEFPLLLAPMEDVSDPPFRYVCKKNGADMMYTEFISSEGLIRDAAKSRQKLDIFEYERPIGIQIFGGDIEHMREASEIASAAGPDLVDINYGCPVKNVVCKGAGSSLLQDIDKMVKMTEAVVKASHLPVTVKTRLGWDDNTKNVYEVAERLQDVGIQALTIHGRTRAQLYKGEADWSLIREIKRNPRIKIPIFGNGDVDSPEKAAAWRMEYEIDGIMIGRAAIGYPWIFREVKHFFKTGEHLAGPTIEERIEVCRTHLDKSLEWKGPKTGIFEMRRHYANYFKGLPDFKPYRMRLVAEPDINNIYSILEEVAEKFADYDATKVLA</sequence>
<comment type="cofactor">
    <cofactor evidence="1 12 14">
        <name>FMN</name>
        <dbReference type="ChEBI" id="CHEBI:58210"/>
    </cofactor>
</comment>
<keyword evidence="6 12" id="KW-0819">tRNA processing</keyword>
<keyword evidence="5 12" id="KW-0288">FMN</keyword>
<dbReference type="GO" id="GO:0000049">
    <property type="term" value="F:tRNA binding"/>
    <property type="evidence" value="ECO:0007669"/>
    <property type="project" value="UniProtKB-KW"/>
</dbReference>
<dbReference type="STRING" id="687842.ASU31_03415"/>
<dbReference type="EMBL" id="LMZQ01000002">
    <property type="protein sequence ID" value="KRT17604.1"/>
    <property type="molecule type" value="Genomic_DNA"/>
</dbReference>
<reference evidence="16 17" key="1">
    <citation type="submission" date="2015-11" db="EMBL/GenBank/DDBJ databases">
        <title>Sequence of Pedobacter ginsenosidimutans.</title>
        <authorList>
            <person name="Carson E."/>
            <person name="Keyser V."/>
            <person name="Newman J."/>
            <person name="Miller J."/>
        </authorList>
    </citation>
    <scope>NUCLEOTIDE SEQUENCE [LARGE SCALE GENOMIC DNA]</scope>
    <source>
        <strain evidence="16 17">KACC 14530</strain>
    </source>
</reference>
<dbReference type="AlphaFoldDB" id="A0A0T5VVL9"/>
<keyword evidence="17" id="KW-1185">Reference proteome</keyword>
<dbReference type="SUPFAM" id="SSF51395">
    <property type="entry name" value="FMN-linked oxidoreductases"/>
    <property type="match status" value="1"/>
</dbReference>
<dbReference type="Gene3D" id="3.20.20.70">
    <property type="entry name" value="Aldolase class I"/>
    <property type="match status" value="1"/>
</dbReference>
<feature type="active site" description="Proton donor" evidence="13">
    <location>
        <position position="103"/>
    </location>
</feature>
<dbReference type="PROSITE" id="PS01136">
    <property type="entry name" value="UPF0034"/>
    <property type="match status" value="1"/>
</dbReference>
<dbReference type="GO" id="GO:0017150">
    <property type="term" value="F:tRNA dihydrouridine synthase activity"/>
    <property type="evidence" value="ECO:0007669"/>
    <property type="project" value="InterPro"/>
</dbReference>
<evidence type="ECO:0000256" key="4">
    <source>
        <dbReference type="ARBA" id="ARBA00022630"/>
    </source>
</evidence>
<evidence type="ECO:0000256" key="2">
    <source>
        <dbReference type="ARBA" id="ARBA00002790"/>
    </source>
</evidence>
<comment type="similarity">
    <text evidence="12">Belongs to the dus family.</text>
</comment>
<evidence type="ECO:0000256" key="8">
    <source>
        <dbReference type="ARBA" id="ARBA00022884"/>
    </source>
</evidence>
<dbReference type="InterPro" id="IPR035587">
    <property type="entry name" value="DUS-like_FMN-bd"/>
</dbReference>
<dbReference type="InterPro" id="IPR018517">
    <property type="entry name" value="tRNA_hU_synthase_CS"/>
</dbReference>
<dbReference type="InterPro" id="IPR013785">
    <property type="entry name" value="Aldolase_TIM"/>
</dbReference>
<dbReference type="NCBIfam" id="TIGR00737">
    <property type="entry name" value="nifR3_yhdG"/>
    <property type="match status" value="1"/>
</dbReference>
<keyword evidence="4 12" id="KW-0285">Flavoprotein</keyword>
<feature type="domain" description="DUS-like FMN-binding" evidence="15">
    <location>
        <begin position="16"/>
        <end position="303"/>
    </location>
</feature>
<comment type="function">
    <text evidence="2 12">Catalyzes the synthesis of 5,6-dihydrouridine (D), a modified base found in the D-loop of most tRNAs, via the reduction of the C5-C6 double bond in target uridines.</text>
</comment>
<dbReference type="InterPro" id="IPR004652">
    <property type="entry name" value="DusB-like"/>
</dbReference>
<evidence type="ECO:0000256" key="9">
    <source>
        <dbReference type="ARBA" id="ARBA00023002"/>
    </source>
</evidence>
<keyword evidence="3" id="KW-0820">tRNA-binding</keyword>
<feature type="binding site" evidence="14">
    <location>
        <position position="73"/>
    </location>
    <ligand>
        <name>FMN</name>
        <dbReference type="ChEBI" id="CHEBI:58210"/>
    </ligand>
</feature>
<keyword evidence="8" id="KW-0694">RNA-binding</keyword>
<dbReference type="RefSeq" id="WP_057930993.1">
    <property type="nucleotide sequence ID" value="NZ_LMZQ01000002.1"/>
</dbReference>
<evidence type="ECO:0000256" key="13">
    <source>
        <dbReference type="PIRSR" id="PIRSR006621-1"/>
    </source>
</evidence>
<evidence type="ECO:0000256" key="7">
    <source>
        <dbReference type="ARBA" id="ARBA00022857"/>
    </source>
</evidence>
<evidence type="ECO:0000256" key="1">
    <source>
        <dbReference type="ARBA" id="ARBA00001917"/>
    </source>
</evidence>
<protein>
    <recommendedName>
        <fullName evidence="12">tRNA-dihydrouridine synthase</fullName>
        <ecNumber evidence="12">1.3.1.-</ecNumber>
    </recommendedName>
</protein>